<dbReference type="Proteomes" id="UP000319650">
    <property type="component" value="Unassembled WGS sequence"/>
</dbReference>
<dbReference type="AlphaFoldDB" id="A0A4Y4XM22"/>
<dbReference type="EMBL" id="MUPN01000307">
    <property type="protein sequence ID" value="OOQ40742.1"/>
    <property type="molecule type" value="Genomic_DNA"/>
</dbReference>
<organism evidence="1 2">
    <name type="scientific">Helicobacter pylori</name>
    <name type="common">Campylobacter pylori</name>
    <dbReference type="NCBI Taxonomy" id="210"/>
    <lineage>
        <taxon>Bacteria</taxon>
        <taxon>Pseudomonadati</taxon>
        <taxon>Campylobacterota</taxon>
        <taxon>Epsilonproteobacteria</taxon>
        <taxon>Campylobacterales</taxon>
        <taxon>Helicobacteraceae</taxon>
        <taxon>Helicobacter</taxon>
    </lineage>
</organism>
<evidence type="ECO:0000313" key="1">
    <source>
        <dbReference type="EMBL" id="OOQ40742.1"/>
    </source>
</evidence>
<dbReference type="Gene3D" id="2.30.170.10">
    <property type="match status" value="1"/>
</dbReference>
<feature type="non-terminal residue" evidence="1">
    <location>
        <position position="1"/>
    </location>
</feature>
<evidence type="ECO:0000313" key="2">
    <source>
        <dbReference type="Proteomes" id="UP000319650"/>
    </source>
</evidence>
<proteinExistence type="predicted"/>
<comment type="caution">
    <text evidence="1">The sequence shown here is derived from an EMBL/GenBank/DDBJ whole genome shotgun (WGS) entry which is preliminary data.</text>
</comment>
<sequence length="36" mass="4005">DHMIVCSKCQTYVSSKDAIYSGAVAYCSETCLKDKR</sequence>
<reference evidence="1 2" key="1">
    <citation type="journal article" date="2017" name="Front. Cell. Infect. Microbiol.">
        <title>Whole Genome Sequence and Phylogenetic Analysis Show Helicobacter pylori Strains from Latin America Have Followed a Unique Evolution Pathway.</title>
        <authorList>
            <person name="Munoz-Ramirez Z.Y."/>
            <person name="Mendez-Tenorio A."/>
            <person name="Kato I."/>
            <person name="Bravo M.M."/>
            <person name="Rizzato C."/>
            <person name="Thorell K."/>
            <person name="Torres R.C."/>
            <person name="Aviles-Jimenez F."/>
            <person name="Camorlinga M."/>
            <person name="Canzian F."/>
            <person name="Torres J."/>
        </authorList>
    </citation>
    <scope>NUCLEOTIDE SEQUENCE [LARGE SCALE GENOMIC DNA]</scope>
    <source>
        <strain evidence="1 2">CM22351</strain>
    </source>
</reference>
<protein>
    <submittedName>
        <fullName evidence="1">Prokaryotic metallothionein family protein</fullName>
    </submittedName>
</protein>
<accession>A0A4Y4XM22</accession>
<name>A0A4Y4XM22_HELPX</name>
<gene>
    <name evidence="1" type="ORF">B0X64_02895</name>
</gene>